<proteinExistence type="predicted"/>
<name>A0A1Y3MGA8_9BACI</name>
<evidence type="ECO:0000313" key="2">
    <source>
        <dbReference type="Proteomes" id="UP000195321"/>
    </source>
</evidence>
<comment type="caution">
    <text evidence="1">The sequence shown here is derived from an EMBL/GenBank/DDBJ whole genome shotgun (WGS) entry which is preliminary data.</text>
</comment>
<dbReference type="EMBL" id="MWPX01000055">
    <property type="protein sequence ID" value="OUM46213.1"/>
    <property type="molecule type" value="Genomic_DNA"/>
</dbReference>
<sequence length="196" mass="23395">MQKLAIKEARTESILLSLKKLGFLSRKQIQVLHDLGGDRNASRVMKDLEEYVSSFRDSEKVYYLNKEGRERIGSNKVLKRSNQFRHYIMRNDIYIAYECPKTWKQEVKMNVKGIVSIITDALFTDNGRYHIVEVDHEQKMSANRFKMQKYRKLMECNVFEKAPKFIWYTTTEYRRKQIQKLCEGLDCNIFTVTDFH</sequence>
<dbReference type="AlphaFoldDB" id="A0A1Y3MGA8"/>
<reference evidence="1 2" key="1">
    <citation type="submission" date="2017-02" db="EMBL/GenBank/DDBJ databases">
        <title>Bacillus pseudomycoides isolate FSL K6-0042.</title>
        <authorList>
            <person name="Kovac J."/>
        </authorList>
    </citation>
    <scope>NUCLEOTIDE SEQUENCE [LARGE SCALE GENOMIC DNA]</scope>
    <source>
        <strain evidence="1 2">FSL K6-0042</strain>
    </source>
</reference>
<organism evidence="1 2">
    <name type="scientific">Bacillus pseudomycoides</name>
    <dbReference type="NCBI Taxonomy" id="64104"/>
    <lineage>
        <taxon>Bacteria</taxon>
        <taxon>Bacillati</taxon>
        <taxon>Bacillota</taxon>
        <taxon>Bacilli</taxon>
        <taxon>Bacillales</taxon>
        <taxon>Bacillaceae</taxon>
        <taxon>Bacillus</taxon>
        <taxon>Bacillus cereus group</taxon>
    </lineage>
</organism>
<accession>A0A1Y3MGA8</accession>
<dbReference type="Proteomes" id="UP000195321">
    <property type="component" value="Unassembled WGS sequence"/>
</dbReference>
<evidence type="ECO:0008006" key="3">
    <source>
        <dbReference type="Google" id="ProtNLM"/>
    </source>
</evidence>
<protein>
    <recommendedName>
        <fullName evidence="3">Replication-relaxation</fullName>
    </recommendedName>
</protein>
<dbReference type="Pfam" id="PF13814">
    <property type="entry name" value="Replic_Relax"/>
    <property type="match status" value="1"/>
</dbReference>
<evidence type="ECO:0000313" key="1">
    <source>
        <dbReference type="EMBL" id="OUM46213.1"/>
    </source>
</evidence>
<dbReference type="InterPro" id="IPR025855">
    <property type="entry name" value="Replic_Relax"/>
</dbReference>
<gene>
    <name evidence="1" type="ORF">BW425_24925</name>
</gene>